<accession>A0ABN9HIM8</accession>
<dbReference type="CDD" id="cd00110">
    <property type="entry name" value="LamG"/>
    <property type="match status" value="1"/>
</dbReference>
<gene>
    <name evidence="3" type="ORF">SPARVUS_LOCUS16169309</name>
</gene>
<dbReference type="PROSITE" id="PS50025">
    <property type="entry name" value="LAM_G_DOMAIN"/>
    <property type="match status" value="1"/>
</dbReference>
<keyword evidence="4" id="KW-1185">Reference proteome</keyword>
<dbReference type="Proteomes" id="UP001162483">
    <property type="component" value="Unassembled WGS sequence"/>
</dbReference>
<evidence type="ECO:0000313" key="4">
    <source>
        <dbReference type="Proteomes" id="UP001162483"/>
    </source>
</evidence>
<dbReference type="InterPro" id="IPR050372">
    <property type="entry name" value="Neurexin-related_CASP"/>
</dbReference>
<dbReference type="Pfam" id="PF00054">
    <property type="entry name" value="Laminin_G_1"/>
    <property type="match status" value="1"/>
</dbReference>
<dbReference type="SMART" id="SM00282">
    <property type="entry name" value="LamG"/>
    <property type="match status" value="1"/>
</dbReference>
<dbReference type="Gene3D" id="2.60.120.200">
    <property type="match status" value="1"/>
</dbReference>
<dbReference type="PANTHER" id="PTHR15036">
    <property type="entry name" value="PIKACHURIN-LIKE PROTEIN"/>
    <property type="match status" value="1"/>
</dbReference>
<feature type="domain" description="Laminin G" evidence="2">
    <location>
        <begin position="1"/>
        <end position="172"/>
    </location>
</feature>
<name>A0ABN9HIM8_9NEOB</name>
<dbReference type="InterPro" id="IPR001791">
    <property type="entry name" value="Laminin_G"/>
</dbReference>
<dbReference type="InterPro" id="IPR013320">
    <property type="entry name" value="ConA-like_dom_sf"/>
</dbReference>
<organism evidence="3 4">
    <name type="scientific">Staurois parvus</name>
    <dbReference type="NCBI Taxonomy" id="386267"/>
    <lineage>
        <taxon>Eukaryota</taxon>
        <taxon>Metazoa</taxon>
        <taxon>Chordata</taxon>
        <taxon>Craniata</taxon>
        <taxon>Vertebrata</taxon>
        <taxon>Euteleostomi</taxon>
        <taxon>Amphibia</taxon>
        <taxon>Batrachia</taxon>
        <taxon>Anura</taxon>
        <taxon>Neobatrachia</taxon>
        <taxon>Ranoidea</taxon>
        <taxon>Ranidae</taxon>
        <taxon>Staurois</taxon>
    </lineage>
</organism>
<evidence type="ECO:0000259" key="2">
    <source>
        <dbReference type="PROSITE" id="PS50025"/>
    </source>
</evidence>
<comment type="caution">
    <text evidence="3">The sequence shown here is derived from an EMBL/GenBank/DDBJ whole genome shotgun (WGS) entry which is preliminary data.</text>
</comment>
<sequence>MFPRSRPDAPETIELEIRTTSTDGVIFWQGMEVREGGRERDFISLGLKDGHLLFSYQLGSGEANIMTEDPINDGEWHKITAIREGKSGSIQVDGEDVVSGSSPGKNIMVDTKGSVYIGGVPDVQLTTAGKFSSGISGCIKNLVILNARPSDQLHQPIDLKHNAESGHNTKECPS</sequence>
<evidence type="ECO:0000256" key="1">
    <source>
        <dbReference type="PROSITE-ProRule" id="PRU00122"/>
    </source>
</evidence>
<comment type="caution">
    <text evidence="1">Lacks conserved residue(s) required for the propagation of feature annotation.</text>
</comment>
<dbReference type="PANTHER" id="PTHR15036:SF85">
    <property type="entry name" value="SP2353, ISOFORM A"/>
    <property type="match status" value="1"/>
</dbReference>
<reference evidence="3" key="1">
    <citation type="submission" date="2023-05" db="EMBL/GenBank/DDBJ databases">
        <authorList>
            <person name="Stuckert A."/>
        </authorList>
    </citation>
    <scope>NUCLEOTIDE SEQUENCE</scope>
</reference>
<dbReference type="SUPFAM" id="SSF49899">
    <property type="entry name" value="Concanavalin A-like lectins/glucanases"/>
    <property type="match status" value="1"/>
</dbReference>
<dbReference type="EMBL" id="CATNWA010021184">
    <property type="protein sequence ID" value="CAI9621644.1"/>
    <property type="molecule type" value="Genomic_DNA"/>
</dbReference>
<protein>
    <recommendedName>
        <fullName evidence="2">Laminin G domain-containing protein</fullName>
    </recommendedName>
</protein>
<proteinExistence type="predicted"/>
<evidence type="ECO:0000313" key="3">
    <source>
        <dbReference type="EMBL" id="CAI9621644.1"/>
    </source>
</evidence>